<evidence type="ECO:0000313" key="1">
    <source>
        <dbReference type="EMBL" id="KAI0064400.1"/>
    </source>
</evidence>
<reference evidence="1" key="2">
    <citation type="journal article" date="2022" name="New Phytol.">
        <title>Evolutionary transition to the ectomycorrhizal habit in the genomes of a hyperdiverse lineage of mushroom-forming fungi.</title>
        <authorList>
            <person name="Looney B."/>
            <person name="Miyauchi S."/>
            <person name="Morin E."/>
            <person name="Drula E."/>
            <person name="Courty P.E."/>
            <person name="Kohler A."/>
            <person name="Kuo A."/>
            <person name="LaButti K."/>
            <person name="Pangilinan J."/>
            <person name="Lipzen A."/>
            <person name="Riley R."/>
            <person name="Andreopoulos W."/>
            <person name="He G."/>
            <person name="Johnson J."/>
            <person name="Nolan M."/>
            <person name="Tritt A."/>
            <person name="Barry K.W."/>
            <person name="Grigoriev I.V."/>
            <person name="Nagy L.G."/>
            <person name="Hibbett D."/>
            <person name="Henrissat B."/>
            <person name="Matheny P.B."/>
            <person name="Labbe J."/>
            <person name="Martin F.M."/>
        </authorList>
    </citation>
    <scope>NUCLEOTIDE SEQUENCE</scope>
    <source>
        <strain evidence="1">HHB10654</strain>
    </source>
</reference>
<accession>A0ACB8T6M4</accession>
<dbReference type="EMBL" id="MU277199">
    <property type="protein sequence ID" value="KAI0064400.1"/>
    <property type="molecule type" value="Genomic_DNA"/>
</dbReference>
<reference evidence="1" key="1">
    <citation type="submission" date="2021-03" db="EMBL/GenBank/DDBJ databases">
        <authorList>
            <consortium name="DOE Joint Genome Institute"/>
            <person name="Ahrendt S."/>
            <person name="Looney B.P."/>
            <person name="Miyauchi S."/>
            <person name="Morin E."/>
            <person name="Drula E."/>
            <person name="Courty P.E."/>
            <person name="Chicoki N."/>
            <person name="Fauchery L."/>
            <person name="Kohler A."/>
            <person name="Kuo A."/>
            <person name="Labutti K."/>
            <person name="Pangilinan J."/>
            <person name="Lipzen A."/>
            <person name="Riley R."/>
            <person name="Andreopoulos W."/>
            <person name="He G."/>
            <person name="Johnson J."/>
            <person name="Barry K.W."/>
            <person name="Grigoriev I.V."/>
            <person name="Nagy L."/>
            <person name="Hibbett D."/>
            <person name="Henrissat B."/>
            <person name="Matheny P.B."/>
            <person name="Labbe J."/>
            <person name="Martin F."/>
        </authorList>
    </citation>
    <scope>NUCLEOTIDE SEQUENCE</scope>
    <source>
        <strain evidence="1">HHB10654</strain>
    </source>
</reference>
<keyword evidence="2" id="KW-1185">Reference proteome</keyword>
<protein>
    <submittedName>
        <fullName evidence="1">Uncharacterized protein</fullName>
    </submittedName>
</protein>
<proteinExistence type="predicted"/>
<name>A0ACB8T6M4_9AGAM</name>
<sequence>MSELAKDKKQDTLFGPNIGIVSSGPKWADSDDEKRRSSVDELTPEIVKGWVAKSKETIQPTTTLQALVNLKRPTLRLSPLELHPSDDPDHVDSHHHHALEFEFDCDAPKAGVYVHVILNPEQLQAGTSSSRVLVYEHILDGGFGRVLKLDDGATIELGRFEHREPLANPSASDVKLDKSAASTPEIPDLASQGAASPTEARQERKRLFTGLHFRKRTQNRVSGPALAVMDADAAGPAATEEEKAKDEKDDQSEDTGVKVVIRLVALDEDGKELPSINEQSTYLHVVRFGPPPAEGEDTRPWVVKVVKREATIGMHTFHLHEIYGLSSAPTHTPAAAAPVPAPVSPTTHSYPPVPAPAAPQHEDEPSSECLVCLSSPREVVLLPCRHLVACKECAVNMVEFGAGGAIHNADDGTTAAEPPTTASPPLVDTPAEAAEEAQAPASPVNADEEAAPVPAADADAPAADAEPAAEGMPEPAAPVVTPIAPVPTNPRRKRRAKGWFCPVCRQRKYHTFLSVKCATHSAYSLYIVAAHHHHPTYSRA</sequence>
<gene>
    <name evidence="1" type="ORF">BV25DRAFT_1823394</name>
</gene>
<evidence type="ECO:0000313" key="2">
    <source>
        <dbReference type="Proteomes" id="UP000814140"/>
    </source>
</evidence>
<dbReference type="Proteomes" id="UP000814140">
    <property type="component" value="Unassembled WGS sequence"/>
</dbReference>
<comment type="caution">
    <text evidence="1">The sequence shown here is derived from an EMBL/GenBank/DDBJ whole genome shotgun (WGS) entry which is preliminary data.</text>
</comment>
<organism evidence="1 2">
    <name type="scientific">Artomyces pyxidatus</name>
    <dbReference type="NCBI Taxonomy" id="48021"/>
    <lineage>
        <taxon>Eukaryota</taxon>
        <taxon>Fungi</taxon>
        <taxon>Dikarya</taxon>
        <taxon>Basidiomycota</taxon>
        <taxon>Agaricomycotina</taxon>
        <taxon>Agaricomycetes</taxon>
        <taxon>Russulales</taxon>
        <taxon>Auriscalpiaceae</taxon>
        <taxon>Artomyces</taxon>
    </lineage>
</organism>